<proteinExistence type="predicted"/>
<dbReference type="Proteomes" id="UP000662747">
    <property type="component" value="Chromosome"/>
</dbReference>
<organism evidence="9 10">
    <name type="scientific">Pyxidicoccus parkwayensis</name>
    <dbReference type="NCBI Taxonomy" id="2813578"/>
    <lineage>
        <taxon>Bacteria</taxon>
        <taxon>Pseudomonadati</taxon>
        <taxon>Myxococcota</taxon>
        <taxon>Myxococcia</taxon>
        <taxon>Myxococcales</taxon>
        <taxon>Cystobacterineae</taxon>
        <taxon>Myxococcaceae</taxon>
        <taxon>Pyxidicoccus</taxon>
    </lineage>
</organism>
<gene>
    <name evidence="9" type="ORF">JY651_45230</name>
</gene>
<feature type="domain" description="Fatty acid hydroxylase" evidence="8">
    <location>
        <begin position="89"/>
        <end position="222"/>
    </location>
</feature>
<evidence type="ECO:0000256" key="4">
    <source>
        <dbReference type="ARBA" id="ARBA00023002"/>
    </source>
</evidence>
<protein>
    <submittedName>
        <fullName evidence="9">Sterol desaturase family protein</fullName>
    </submittedName>
</protein>
<feature type="transmembrane region" description="Helical" evidence="7">
    <location>
        <begin position="86"/>
        <end position="103"/>
    </location>
</feature>
<evidence type="ECO:0000256" key="7">
    <source>
        <dbReference type="SAM" id="Phobius"/>
    </source>
</evidence>
<keyword evidence="4" id="KW-0560">Oxidoreductase</keyword>
<keyword evidence="6 7" id="KW-0472">Membrane</keyword>
<evidence type="ECO:0000256" key="2">
    <source>
        <dbReference type="ARBA" id="ARBA00022692"/>
    </source>
</evidence>
<dbReference type="InterPro" id="IPR051689">
    <property type="entry name" value="Sterol_desaturase/TMEM195"/>
</dbReference>
<evidence type="ECO:0000256" key="5">
    <source>
        <dbReference type="ARBA" id="ARBA00023098"/>
    </source>
</evidence>
<dbReference type="InterPro" id="IPR006694">
    <property type="entry name" value="Fatty_acid_hydroxylase"/>
</dbReference>
<dbReference type="PANTHER" id="PTHR21624:SF1">
    <property type="entry name" value="ALKYLGLYCEROL MONOOXYGENASE"/>
    <property type="match status" value="1"/>
</dbReference>
<dbReference type="EMBL" id="CP071090">
    <property type="protein sequence ID" value="QSQ28536.1"/>
    <property type="molecule type" value="Genomic_DNA"/>
</dbReference>
<comment type="subcellular location">
    <subcellularLocation>
        <location evidence="1">Endomembrane system</location>
        <topology evidence="1">Multi-pass membrane protein</topology>
    </subcellularLocation>
</comment>
<feature type="transmembrane region" description="Helical" evidence="7">
    <location>
        <begin position="49"/>
        <end position="74"/>
    </location>
</feature>
<dbReference type="PANTHER" id="PTHR21624">
    <property type="entry name" value="STEROL DESATURASE-RELATED PROTEIN"/>
    <property type="match status" value="1"/>
</dbReference>
<evidence type="ECO:0000259" key="8">
    <source>
        <dbReference type="Pfam" id="PF04116"/>
    </source>
</evidence>
<evidence type="ECO:0000256" key="1">
    <source>
        <dbReference type="ARBA" id="ARBA00004127"/>
    </source>
</evidence>
<dbReference type="RefSeq" id="WP_206730047.1">
    <property type="nucleotide sequence ID" value="NZ_CP071090.1"/>
</dbReference>
<dbReference type="Pfam" id="PF04116">
    <property type="entry name" value="FA_hydroxylase"/>
    <property type="match status" value="1"/>
</dbReference>
<keyword evidence="2 7" id="KW-0812">Transmembrane</keyword>
<feature type="transmembrane region" description="Helical" evidence="7">
    <location>
        <begin position="12"/>
        <end position="28"/>
    </location>
</feature>
<reference evidence="9 10" key="1">
    <citation type="submission" date="2021-02" db="EMBL/GenBank/DDBJ databases">
        <title>De Novo genome assembly of isolated myxobacteria.</title>
        <authorList>
            <person name="Stevens D.C."/>
        </authorList>
    </citation>
    <scope>NUCLEOTIDE SEQUENCE [LARGE SCALE GENOMIC DNA]</scope>
    <source>
        <strain evidence="10">SCPEA02</strain>
    </source>
</reference>
<keyword evidence="3 7" id="KW-1133">Transmembrane helix</keyword>
<keyword evidence="10" id="KW-1185">Reference proteome</keyword>
<evidence type="ECO:0000256" key="6">
    <source>
        <dbReference type="ARBA" id="ARBA00023136"/>
    </source>
</evidence>
<keyword evidence="5" id="KW-0443">Lipid metabolism</keyword>
<evidence type="ECO:0000256" key="3">
    <source>
        <dbReference type="ARBA" id="ARBA00022989"/>
    </source>
</evidence>
<accession>A0ABX7PDM7</accession>
<name>A0ABX7PDM7_9BACT</name>
<evidence type="ECO:0000313" key="10">
    <source>
        <dbReference type="Proteomes" id="UP000662747"/>
    </source>
</evidence>
<sequence length="297" mass="34128">MDLAHIPDVTTPAIPVFVITVIAEALWVKKRRDEGRPLVGHTWKDTIASLTMGLGYSALQLGWKLVAFTGYLVLYEWTPLRMGSGVAAWVLLFFLEDLCYYGYHRVHHESRFFWASHVVHHSSEHYNLSTALRQPWLVFTSWPFWAPLALLGFHPAMIFIQQGLNLLYQYWIHTEAIGKLPRPFEWLLNTPSHHRVHHAANPRYLDKNYAGILMLWDRLFGSFEPETEKPLYGLTKNIHTYNPLRIASHELAAIIRDARKPGPLSQRLGYIFRNPAWKPAEPVLPAPQAPEAARPSA</sequence>
<evidence type="ECO:0000313" key="9">
    <source>
        <dbReference type="EMBL" id="QSQ28536.1"/>
    </source>
</evidence>